<feature type="compositionally biased region" description="Polar residues" evidence="1">
    <location>
        <begin position="341"/>
        <end position="355"/>
    </location>
</feature>
<dbReference type="Proteomes" id="UP001219525">
    <property type="component" value="Unassembled WGS sequence"/>
</dbReference>
<accession>A0AAD6YI74</accession>
<feature type="compositionally biased region" description="Polar residues" evidence="1">
    <location>
        <begin position="28"/>
        <end position="40"/>
    </location>
</feature>
<reference evidence="2" key="1">
    <citation type="submission" date="2023-03" db="EMBL/GenBank/DDBJ databases">
        <title>Massive genome expansion in bonnet fungi (Mycena s.s.) driven by repeated elements and novel gene families across ecological guilds.</title>
        <authorList>
            <consortium name="Lawrence Berkeley National Laboratory"/>
            <person name="Harder C.B."/>
            <person name="Miyauchi S."/>
            <person name="Viragh M."/>
            <person name="Kuo A."/>
            <person name="Thoen E."/>
            <person name="Andreopoulos B."/>
            <person name="Lu D."/>
            <person name="Skrede I."/>
            <person name="Drula E."/>
            <person name="Henrissat B."/>
            <person name="Morin E."/>
            <person name="Kohler A."/>
            <person name="Barry K."/>
            <person name="LaButti K."/>
            <person name="Morin E."/>
            <person name="Salamov A."/>
            <person name="Lipzen A."/>
            <person name="Mereny Z."/>
            <person name="Hegedus B."/>
            <person name="Baldrian P."/>
            <person name="Stursova M."/>
            <person name="Weitz H."/>
            <person name="Taylor A."/>
            <person name="Grigoriev I.V."/>
            <person name="Nagy L.G."/>
            <person name="Martin F."/>
            <person name="Kauserud H."/>
        </authorList>
    </citation>
    <scope>NUCLEOTIDE SEQUENCE</scope>
    <source>
        <strain evidence="2">9144</strain>
    </source>
</reference>
<feature type="region of interest" description="Disordered" evidence="1">
    <location>
        <begin position="253"/>
        <end position="298"/>
    </location>
</feature>
<feature type="compositionally biased region" description="Polar residues" evidence="1">
    <location>
        <begin position="756"/>
        <end position="774"/>
    </location>
</feature>
<dbReference type="EMBL" id="JARJCW010000025">
    <property type="protein sequence ID" value="KAJ7211678.1"/>
    <property type="molecule type" value="Genomic_DNA"/>
</dbReference>
<feature type="compositionally biased region" description="Low complexity" evidence="1">
    <location>
        <begin position="68"/>
        <end position="78"/>
    </location>
</feature>
<proteinExistence type="predicted"/>
<gene>
    <name evidence="2" type="ORF">GGX14DRAFT_564908</name>
</gene>
<feature type="region of interest" description="Disordered" evidence="1">
    <location>
        <begin position="311"/>
        <end position="381"/>
    </location>
</feature>
<feature type="region of interest" description="Disordered" evidence="1">
    <location>
        <begin position="743"/>
        <end position="774"/>
    </location>
</feature>
<name>A0AAD6YI74_9AGAR</name>
<feature type="compositionally biased region" description="Polar residues" evidence="1">
    <location>
        <begin position="140"/>
        <end position="153"/>
    </location>
</feature>
<feature type="compositionally biased region" description="Polar residues" evidence="1">
    <location>
        <begin position="270"/>
        <end position="279"/>
    </location>
</feature>
<comment type="caution">
    <text evidence="2">The sequence shown here is derived from an EMBL/GenBank/DDBJ whole genome shotgun (WGS) entry which is preliminary data.</text>
</comment>
<dbReference type="AlphaFoldDB" id="A0AAD6YI74"/>
<organism evidence="2 3">
    <name type="scientific">Mycena pura</name>
    <dbReference type="NCBI Taxonomy" id="153505"/>
    <lineage>
        <taxon>Eukaryota</taxon>
        <taxon>Fungi</taxon>
        <taxon>Dikarya</taxon>
        <taxon>Basidiomycota</taxon>
        <taxon>Agaricomycotina</taxon>
        <taxon>Agaricomycetes</taxon>
        <taxon>Agaricomycetidae</taxon>
        <taxon>Agaricales</taxon>
        <taxon>Marasmiineae</taxon>
        <taxon>Mycenaceae</taxon>
        <taxon>Mycena</taxon>
    </lineage>
</organism>
<feature type="region of interest" description="Disordered" evidence="1">
    <location>
        <begin position="1"/>
        <end position="98"/>
    </location>
</feature>
<feature type="compositionally biased region" description="Basic and acidic residues" evidence="1">
    <location>
        <begin position="50"/>
        <end position="64"/>
    </location>
</feature>
<evidence type="ECO:0000256" key="1">
    <source>
        <dbReference type="SAM" id="MobiDB-lite"/>
    </source>
</evidence>
<evidence type="ECO:0000313" key="2">
    <source>
        <dbReference type="EMBL" id="KAJ7211678.1"/>
    </source>
</evidence>
<feature type="region of interest" description="Disordered" evidence="1">
    <location>
        <begin position="118"/>
        <end position="155"/>
    </location>
</feature>
<sequence>MAPPTQQPKSRSQDHLLSSTPLRKVPSTEAQKNPYPSQWSPPRGASPQAEPRRQEWRKRYELARKGCTPATPAAPGPARESPKNSQPPQATVKIVRPLLRDTSWYKTRMELSCKFDAEAAAVASKSSQRPTSLKRVQHPDASTASPVSQTQRGDTWVAKSIPPPYAQLPLVAASSEAIKSGCSYQYPRAAVKHERPPVPPARDDAWRERYELARQGSISTSSTAPRKALEGPHASDPQSRTARIKDLQSLVQRDDSGAQRAKHDGPDISFSGSTLTTSVAPDEIPSSLSRPASQPSMASIKDEWQPAQLTNEVPQGCPSAQPPTPIRQSSPSPVQQGDPVNATSHVPFRSSTPATAVTLRRTRAHSGSSAKSVAGKWEGSWVRSGLRSSQDSSLPWPDPPWPPPSSYWSFPLPIPPEPPPLSSCPNHPAVVAPLCPADPARCAHVPRVVALRASPCASTLLLMHFTRRTHTLGSPRAAAMERPHMLMACAAAEHPLGLHSVVRLQVSSRRYGPRAAAQHRSAERTCTPWSAGLHLVPSDRPPGCAARISVRIMFACCRTSTLSHWSNHQCTPLARGAVERLSGLHSTLRLDSQFYGATVRCKGAQEVRAESRNGERLTRLHFISLLVMPCPSPIRAQLAEILRMPVIPPSRVRAPSQSLDFRVMSTPRPLLQVMLEESQSEERLTRLHLVLTLRTVTSARFCIAPLWAAALQCEGFHDHCAWRQSIAVVAHFITLNAHDPAASPGHVMNSRRATDWRQTSQSSQRGDMSEFSNTSTKRMEAVVCCPEPYARPSVALPLARLPNRYTPPFPARRACPRDTGTGGFHRPCPYLHVHSLVALSLSGRLADVRKRFRGCAHAPASRMAFTTYANVPCYRPDSIASRSPQVPKAGPSSNTSTRPFVERPRTYTPCPFTCARLRASARMHLLTHVPIHLRVLKCTQALPARFCAASRSSSERACAPARTHHTGTSMRLQEPVCLLLHAHPCPPVRRSRVFDRAGPCPTSAACVPICLVGRRSLSGYILGVTHLACTLVPVRQRRRSSVSSSLRLGHAPVSSYQLVFRSQGCLEGAALPGSISSGVWCTGVTSLPRAVVSQRRYPYRRFGARLLFSRAPDVLRAKVFYALPCTGGPIRKSAASRSPTRCKHQPLHIRGHVALAHAPTHPESTIAAHRSTCLPELNCFAGEETGNQDDECHVSGVATTETDVLGCEMRLYELYLAKSAREDVLSQYMPPDFRSLASLRRGKAYSLRATAAPPRAGLLAT</sequence>
<feature type="compositionally biased region" description="Polar residues" evidence="1">
    <location>
        <begin position="286"/>
        <end position="297"/>
    </location>
</feature>
<evidence type="ECO:0000313" key="3">
    <source>
        <dbReference type="Proteomes" id="UP001219525"/>
    </source>
</evidence>
<protein>
    <submittedName>
        <fullName evidence="2">Uncharacterized protein</fullName>
    </submittedName>
</protein>
<feature type="compositionally biased region" description="Polar residues" evidence="1">
    <location>
        <begin position="326"/>
        <end position="335"/>
    </location>
</feature>
<feature type="compositionally biased region" description="Basic and acidic residues" evidence="1">
    <location>
        <begin position="253"/>
        <end position="266"/>
    </location>
</feature>
<feature type="compositionally biased region" description="Polar residues" evidence="1">
    <location>
        <begin position="7"/>
        <end position="21"/>
    </location>
</feature>
<keyword evidence="3" id="KW-1185">Reference proteome</keyword>
<feature type="region of interest" description="Disordered" evidence="1">
    <location>
        <begin position="214"/>
        <end position="241"/>
    </location>
</feature>